<name>A0ABU7W242_9FLAO</name>
<protein>
    <submittedName>
        <fullName evidence="2">DUF262 domain-containing protein</fullName>
    </submittedName>
</protein>
<dbReference type="RefSeq" id="WP_331808528.1">
    <property type="nucleotide sequence ID" value="NZ_JAZHOU010000001.1"/>
</dbReference>
<dbReference type="PANTHER" id="PTHR35149">
    <property type="entry name" value="SLL5132 PROTEIN"/>
    <property type="match status" value="1"/>
</dbReference>
<dbReference type="PANTHER" id="PTHR35149:SF2">
    <property type="entry name" value="DUF262 DOMAIN-CONTAINING PROTEIN"/>
    <property type="match status" value="1"/>
</dbReference>
<feature type="domain" description="GmrSD restriction endonucleases N-terminal" evidence="1">
    <location>
        <begin position="15"/>
        <end position="207"/>
    </location>
</feature>
<dbReference type="Proteomes" id="UP001356704">
    <property type="component" value="Unassembled WGS sequence"/>
</dbReference>
<comment type="caution">
    <text evidence="2">The sequence shown here is derived from an EMBL/GenBank/DDBJ whole genome shotgun (WGS) entry which is preliminary data.</text>
</comment>
<sequence length="563" mass="67527">MENKLELKTISELNQFSFFIPSYQRGYKWTKKEVNDLLNDINEFKPRVIDNTDDKTWYCLQPIVIKSRETKAHSYEVIDGQQRLTTIYLILHYLNQDFIESRREKIFHIDYQTRLGTSDFLDKLEENKINDSNVDFYHISHAYQTICSWFEKRKVNFDKQEFGSKFKYHSKVIWYESQTENPISIFTRINIGKIPLTNSELIKALFLNSSNFIGSNPEQLRLKQLEIATEWDNIEHGLQEDRFWYFLTGQNTQTNRIEFIFNLMNQDKDENDPYATFRYFTKLFRNSNQKTIETNWQQIKRYYQRFSEWFNKREWYHKIGFLVTINEISISKLYSESSNLSKVEFSSYLDDLIVKSMKDLVIEDLQYQDKKEVRKTLLLYNIITMLNSPKDNSYFPFHLFKNESWDIEHITSIKDTVPDKNREHWLNDAKVFIDVSKKEGTKLLKRSEQCNVNNEDEFKELFEDIVSHFNSDLGDDAINDISNLTLLDSQTNRGYKNAVFPLKRKTIINRDKSGVFIPICTKNVFLKYFSEYPPKISFWTEEDRKNYETDLYSVLDKYLTINE</sequence>
<organism evidence="2 3">
    <name type="scientific">Winogradskyella poriferorum</name>
    <dbReference type="NCBI Taxonomy" id="307627"/>
    <lineage>
        <taxon>Bacteria</taxon>
        <taxon>Pseudomonadati</taxon>
        <taxon>Bacteroidota</taxon>
        <taxon>Flavobacteriia</taxon>
        <taxon>Flavobacteriales</taxon>
        <taxon>Flavobacteriaceae</taxon>
        <taxon>Winogradskyella</taxon>
    </lineage>
</organism>
<evidence type="ECO:0000259" key="1">
    <source>
        <dbReference type="Pfam" id="PF03235"/>
    </source>
</evidence>
<reference evidence="2 3" key="1">
    <citation type="submission" date="2024-02" db="EMBL/GenBank/DDBJ databases">
        <title>Winogradskyella poriferorum JCM 12885.</title>
        <authorList>
            <person name="Zhang D.-F."/>
            <person name="Fu Z.-Y."/>
        </authorList>
    </citation>
    <scope>NUCLEOTIDE SEQUENCE [LARGE SCALE GENOMIC DNA]</scope>
    <source>
        <strain evidence="2 3">JCM 12885</strain>
    </source>
</reference>
<keyword evidence="3" id="KW-1185">Reference proteome</keyword>
<proteinExistence type="predicted"/>
<dbReference type="EMBL" id="JAZHOU010000001">
    <property type="protein sequence ID" value="MEF3077705.1"/>
    <property type="molecule type" value="Genomic_DNA"/>
</dbReference>
<dbReference type="InterPro" id="IPR004919">
    <property type="entry name" value="GmrSD_N"/>
</dbReference>
<dbReference type="Pfam" id="PF03235">
    <property type="entry name" value="GmrSD_N"/>
    <property type="match status" value="1"/>
</dbReference>
<evidence type="ECO:0000313" key="3">
    <source>
        <dbReference type="Proteomes" id="UP001356704"/>
    </source>
</evidence>
<gene>
    <name evidence="2" type="ORF">V1468_01705</name>
</gene>
<evidence type="ECO:0000313" key="2">
    <source>
        <dbReference type="EMBL" id="MEF3077705.1"/>
    </source>
</evidence>
<accession>A0ABU7W242</accession>